<dbReference type="CDD" id="cd01339">
    <property type="entry name" value="LDH-like_MDH"/>
    <property type="match status" value="1"/>
</dbReference>
<feature type="binding site" evidence="6 8">
    <location>
        <position position="156"/>
    </location>
    <ligand>
        <name>substrate</name>
    </ligand>
</feature>
<keyword evidence="13" id="KW-1185">Reference proteome</keyword>
<keyword evidence="2 6" id="KW-0816">Tricarboxylic acid cycle</keyword>
<evidence type="ECO:0000256" key="5">
    <source>
        <dbReference type="ARBA" id="ARBA00049258"/>
    </source>
</evidence>
<dbReference type="AlphaFoldDB" id="A0AAW9NWL4"/>
<dbReference type="SUPFAM" id="SSF51735">
    <property type="entry name" value="NAD(P)-binding Rossmann-fold domains"/>
    <property type="match status" value="1"/>
</dbReference>
<dbReference type="SUPFAM" id="SSF56327">
    <property type="entry name" value="LDH C-terminal domain-like"/>
    <property type="match status" value="1"/>
</dbReference>
<dbReference type="NCBIfam" id="TIGR01763">
    <property type="entry name" value="MalateDH_bact"/>
    <property type="match status" value="1"/>
</dbReference>
<dbReference type="Gene3D" id="3.40.50.720">
    <property type="entry name" value="NAD(P)-binding Rossmann-like Domain"/>
    <property type="match status" value="1"/>
</dbReference>
<evidence type="ECO:0000259" key="11">
    <source>
        <dbReference type="Pfam" id="PF02866"/>
    </source>
</evidence>
<dbReference type="GO" id="GO:0004459">
    <property type="term" value="F:L-lactate dehydrogenase (NAD+) activity"/>
    <property type="evidence" value="ECO:0007669"/>
    <property type="project" value="UniProtKB-EC"/>
</dbReference>
<dbReference type="InterPro" id="IPR011275">
    <property type="entry name" value="Malate_DH_type3"/>
</dbReference>
<feature type="active site" description="Proton acceptor" evidence="6 7">
    <location>
        <position position="180"/>
    </location>
</feature>
<evidence type="ECO:0000256" key="7">
    <source>
        <dbReference type="PIRSR" id="PIRSR000102-1"/>
    </source>
</evidence>
<organism evidence="12 13">
    <name type="scientific">Metasolibacillus meyeri</name>
    <dbReference type="NCBI Taxonomy" id="1071052"/>
    <lineage>
        <taxon>Bacteria</taxon>
        <taxon>Bacillati</taxon>
        <taxon>Bacillota</taxon>
        <taxon>Bacilli</taxon>
        <taxon>Bacillales</taxon>
        <taxon>Caryophanaceae</taxon>
        <taxon>Metasolibacillus</taxon>
    </lineage>
</organism>
<dbReference type="FunFam" id="3.40.50.720:FF:000018">
    <property type="entry name" value="Malate dehydrogenase"/>
    <property type="match status" value="1"/>
</dbReference>
<reference evidence="12 13" key="1">
    <citation type="submission" date="2023-03" db="EMBL/GenBank/DDBJ databases">
        <title>Bacillus Genome Sequencing.</title>
        <authorList>
            <person name="Dunlap C."/>
        </authorList>
    </citation>
    <scope>NUCLEOTIDE SEQUENCE [LARGE SCALE GENOMIC DNA]</scope>
    <source>
        <strain evidence="12 13">B-59205</strain>
    </source>
</reference>
<evidence type="ECO:0000256" key="6">
    <source>
        <dbReference type="HAMAP-Rule" id="MF_00487"/>
    </source>
</evidence>
<dbReference type="Proteomes" id="UP001344888">
    <property type="component" value="Unassembled WGS sequence"/>
</dbReference>
<dbReference type="EC" id="1.1.1.37" evidence="6"/>
<protein>
    <recommendedName>
        <fullName evidence="6">Malate dehydrogenase</fullName>
        <ecNumber evidence="6">1.1.1.37</ecNumber>
    </recommendedName>
</protein>
<dbReference type="Pfam" id="PF00056">
    <property type="entry name" value="Ldh_1_N"/>
    <property type="match status" value="1"/>
</dbReference>
<dbReference type="Pfam" id="PF02866">
    <property type="entry name" value="Ldh_1_C"/>
    <property type="match status" value="1"/>
</dbReference>
<dbReference type="InterPro" id="IPR022383">
    <property type="entry name" value="Lactate/malate_DH_C"/>
</dbReference>
<comment type="catalytic activity">
    <reaction evidence="6">
        <text>(S)-malate + NAD(+) = oxaloacetate + NADH + H(+)</text>
        <dbReference type="Rhea" id="RHEA:21432"/>
        <dbReference type="ChEBI" id="CHEBI:15378"/>
        <dbReference type="ChEBI" id="CHEBI:15589"/>
        <dbReference type="ChEBI" id="CHEBI:16452"/>
        <dbReference type="ChEBI" id="CHEBI:57540"/>
        <dbReference type="ChEBI" id="CHEBI:57945"/>
        <dbReference type="EC" id="1.1.1.37"/>
    </reaction>
</comment>
<dbReference type="RefSeq" id="WP_107839786.1">
    <property type="nucleotide sequence ID" value="NZ_JARSFG010000028.1"/>
</dbReference>
<feature type="domain" description="Lactate/malate dehydrogenase N-terminal" evidence="10">
    <location>
        <begin position="7"/>
        <end position="147"/>
    </location>
</feature>
<dbReference type="PIRSF" id="PIRSF000102">
    <property type="entry name" value="Lac_mal_DH"/>
    <property type="match status" value="1"/>
</dbReference>
<evidence type="ECO:0000256" key="8">
    <source>
        <dbReference type="PIRSR" id="PIRSR000102-2"/>
    </source>
</evidence>
<dbReference type="NCBIfam" id="NF004863">
    <property type="entry name" value="PRK06223.1"/>
    <property type="match status" value="1"/>
</dbReference>
<dbReference type="GO" id="GO:0030060">
    <property type="term" value="F:L-malate dehydrogenase (NAD+) activity"/>
    <property type="evidence" value="ECO:0007669"/>
    <property type="project" value="UniProtKB-UniRule"/>
</dbReference>
<dbReference type="GO" id="GO:0006099">
    <property type="term" value="P:tricarboxylic acid cycle"/>
    <property type="evidence" value="ECO:0007669"/>
    <property type="project" value="UniProtKB-UniRule"/>
</dbReference>
<accession>A0AAW9NWL4</accession>
<comment type="similarity">
    <text evidence="6">Belongs to the LDH/MDH superfamily. MDH type 3 family.</text>
</comment>
<sequence>MTLRRKKITVIGSGFTGATAAFLAAQKELGDVVLLDIPQAENPTKGKALDMWEAAPIQGYDAYVKGTADYADTADSDIVIVTAGVARKPGMSRDDLVQTNEKVMVSVSEQIAKYSPNATVLVLTNPVDAMTYTVYKTTGFPKNRVIGQSGVLDTARFRAFIAEELNMSVKDVTALVLGGHGDTMVPLTRYSFVGGVPIESLIAPERLEEIVNRTRNGGAEIVNLLGNGSAYYAPAAAMVEMAEAILKDQKRVLPSIAYLEGEYGYENLCLGVPTLLGANGIEKIFELELTDEEKSALDYSAEAVKSVMGVLSN</sequence>
<feature type="binding site" evidence="6 9">
    <location>
        <position position="100"/>
    </location>
    <ligand>
        <name>NAD(+)</name>
        <dbReference type="ChEBI" id="CHEBI:57540"/>
    </ligand>
</feature>
<dbReference type="GO" id="GO:0006089">
    <property type="term" value="P:lactate metabolic process"/>
    <property type="evidence" value="ECO:0007669"/>
    <property type="project" value="TreeGrafter"/>
</dbReference>
<feature type="binding site" evidence="6 9">
    <location>
        <position position="36"/>
    </location>
    <ligand>
        <name>NAD(+)</name>
        <dbReference type="ChEBI" id="CHEBI:57540"/>
    </ligand>
</feature>
<comment type="similarity">
    <text evidence="1">Belongs to the LDH/MDH superfamily. LDH family.</text>
</comment>
<evidence type="ECO:0000313" key="13">
    <source>
        <dbReference type="Proteomes" id="UP001344888"/>
    </source>
</evidence>
<feature type="binding site" evidence="6 8">
    <location>
        <position position="125"/>
    </location>
    <ligand>
        <name>substrate</name>
    </ligand>
</feature>
<dbReference type="HAMAP" id="MF_00487">
    <property type="entry name" value="Malate_dehydrog_3"/>
    <property type="match status" value="1"/>
</dbReference>
<evidence type="ECO:0000256" key="3">
    <source>
        <dbReference type="ARBA" id="ARBA00023002"/>
    </source>
</evidence>
<dbReference type="EMBL" id="JARSFG010000028">
    <property type="protein sequence ID" value="MEC1180404.1"/>
    <property type="molecule type" value="Genomic_DNA"/>
</dbReference>
<dbReference type="InterPro" id="IPR001236">
    <property type="entry name" value="Lactate/malate_DH_N"/>
</dbReference>
<feature type="domain" description="Lactate/malate dehydrogenase C-terminal" evidence="11">
    <location>
        <begin position="152"/>
        <end position="307"/>
    </location>
</feature>
<feature type="binding site" evidence="6 8">
    <location>
        <position position="93"/>
    </location>
    <ligand>
        <name>substrate</name>
    </ligand>
</feature>
<dbReference type="PANTHER" id="PTHR43128">
    <property type="entry name" value="L-2-HYDROXYCARBOXYLATE DEHYDROGENASE (NAD(P)(+))"/>
    <property type="match status" value="1"/>
</dbReference>
<name>A0AAW9NWL4_9BACL</name>
<dbReference type="PANTHER" id="PTHR43128:SF16">
    <property type="entry name" value="L-LACTATE DEHYDROGENASE"/>
    <property type="match status" value="1"/>
</dbReference>
<dbReference type="InterPro" id="IPR001557">
    <property type="entry name" value="L-lactate/malate_DH"/>
</dbReference>
<feature type="binding site" evidence="6 9">
    <location>
        <begin position="12"/>
        <end position="17"/>
    </location>
    <ligand>
        <name>NAD(+)</name>
        <dbReference type="ChEBI" id="CHEBI:57540"/>
    </ligand>
</feature>
<dbReference type="InterPro" id="IPR015955">
    <property type="entry name" value="Lactate_DH/Glyco_Ohase_4_C"/>
</dbReference>
<dbReference type="InterPro" id="IPR036291">
    <property type="entry name" value="NAD(P)-bd_dom_sf"/>
</dbReference>
<evidence type="ECO:0000256" key="9">
    <source>
        <dbReference type="PIRSR" id="PIRSR000102-3"/>
    </source>
</evidence>
<dbReference type="FunFam" id="3.90.110.10:FF:000004">
    <property type="entry name" value="Malate dehydrogenase"/>
    <property type="match status" value="1"/>
</dbReference>
<dbReference type="PRINTS" id="PR00086">
    <property type="entry name" value="LLDHDRGNASE"/>
</dbReference>
<comment type="catalytic activity">
    <reaction evidence="5">
        <text>(S)-lactate + NAD(+) = pyruvate + NADH + H(+)</text>
        <dbReference type="Rhea" id="RHEA:23444"/>
        <dbReference type="ChEBI" id="CHEBI:15361"/>
        <dbReference type="ChEBI" id="CHEBI:15378"/>
        <dbReference type="ChEBI" id="CHEBI:16651"/>
        <dbReference type="ChEBI" id="CHEBI:57540"/>
        <dbReference type="ChEBI" id="CHEBI:57945"/>
        <dbReference type="EC" id="1.1.1.27"/>
    </reaction>
</comment>
<feature type="binding site" evidence="6 8">
    <location>
        <position position="87"/>
    </location>
    <ligand>
        <name>substrate</name>
    </ligand>
</feature>
<comment type="caution">
    <text evidence="12">The sequence shown here is derived from an EMBL/GenBank/DDBJ whole genome shotgun (WGS) entry which is preliminary data.</text>
</comment>
<gene>
    <name evidence="6 12" type="primary">mdh</name>
    <name evidence="12" type="ORF">P9B03_18060</name>
</gene>
<evidence type="ECO:0000256" key="4">
    <source>
        <dbReference type="ARBA" id="ARBA00023027"/>
    </source>
</evidence>
<keyword evidence="4 6" id="KW-0520">NAD</keyword>
<evidence type="ECO:0000256" key="2">
    <source>
        <dbReference type="ARBA" id="ARBA00022532"/>
    </source>
</evidence>
<proteinExistence type="inferred from homology"/>
<evidence type="ECO:0000256" key="1">
    <source>
        <dbReference type="ARBA" id="ARBA00006054"/>
    </source>
</evidence>
<dbReference type="Gene3D" id="3.90.110.10">
    <property type="entry name" value="Lactate dehydrogenase/glycoside hydrolase, family 4, C-terminal"/>
    <property type="match status" value="1"/>
</dbReference>
<evidence type="ECO:0000259" key="10">
    <source>
        <dbReference type="Pfam" id="PF00056"/>
    </source>
</evidence>
<feature type="binding site" evidence="6">
    <location>
        <begin position="123"/>
        <end position="125"/>
    </location>
    <ligand>
        <name>NAD(+)</name>
        <dbReference type="ChEBI" id="CHEBI:57540"/>
    </ligand>
</feature>
<evidence type="ECO:0000313" key="12">
    <source>
        <dbReference type="EMBL" id="MEC1180404.1"/>
    </source>
</evidence>
<comment type="function">
    <text evidence="6">Catalyzes the reversible oxidation of malate to oxaloacetate.</text>
</comment>
<keyword evidence="3 6" id="KW-0560">Oxidoreductase</keyword>